<keyword evidence="12" id="KW-1185">Reference proteome</keyword>
<dbReference type="InterPro" id="IPR018247">
    <property type="entry name" value="EF_Hand_1_Ca_BS"/>
</dbReference>
<dbReference type="Pfam" id="PF13499">
    <property type="entry name" value="EF-hand_7"/>
    <property type="match status" value="2"/>
</dbReference>
<feature type="transmembrane region" description="Helical" evidence="9">
    <location>
        <begin position="397"/>
        <end position="417"/>
    </location>
</feature>
<dbReference type="GO" id="GO:0043226">
    <property type="term" value="C:organelle"/>
    <property type="evidence" value="ECO:0007669"/>
    <property type="project" value="UniProtKB-ARBA"/>
</dbReference>
<evidence type="ECO:0000256" key="5">
    <source>
        <dbReference type="ARBA" id="ARBA00022837"/>
    </source>
</evidence>
<proteinExistence type="inferred from homology"/>
<dbReference type="PROSITE" id="PS00018">
    <property type="entry name" value="EF_HAND_1"/>
    <property type="match status" value="4"/>
</dbReference>
<feature type="transmembrane region" description="Helical" evidence="9">
    <location>
        <begin position="206"/>
        <end position="224"/>
    </location>
</feature>
<feature type="domain" description="EF-hand" evidence="10">
    <location>
        <begin position="785"/>
        <end position="820"/>
    </location>
</feature>
<evidence type="ECO:0000256" key="1">
    <source>
        <dbReference type="ARBA" id="ARBA00004141"/>
    </source>
</evidence>
<dbReference type="Pfam" id="PF00520">
    <property type="entry name" value="Ion_trans"/>
    <property type="match status" value="1"/>
</dbReference>
<dbReference type="InterPro" id="IPR011992">
    <property type="entry name" value="EF-hand-dom_pair"/>
</dbReference>
<dbReference type="Proteomes" id="UP000604046">
    <property type="component" value="Unassembled WGS sequence"/>
</dbReference>
<evidence type="ECO:0000256" key="9">
    <source>
        <dbReference type="SAM" id="Phobius"/>
    </source>
</evidence>
<organism evidence="11 12">
    <name type="scientific">Symbiodinium natans</name>
    <dbReference type="NCBI Taxonomy" id="878477"/>
    <lineage>
        <taxon>Eukaryota</taxon>
        <taxon>Sar</taxon>
        <taxon>Alveolata</taxon>
        <taxon>Dinophyceae</taxon>
        <taxon>Suessiales</taxon>
        <taxon>Symbiodiniaceae</taxon>
        <taxon>Symbiodinium</taxon>
    </lineage>
</organism>
<feature type="domain" description="EF-hand" evidence="10">
    <location>
        <begin position="898"/>
        <end position="931"/>
    </location>
</feature>
<protein>
    <submittedName>
        <fullName evidence="11">Cal-1 protein</fullName>
    </submittedName>
</protein>
<dbReference type="GO" id="GO:0005216">
    <property type="term" value="F:monoatomic ion channel activity"/>
    <property type="evidence" value="ECO:0007669"/>
    <property type="project" value="InterPro"/>
</dbReference>
<dbReference type="SUPFAM" id="SSF47473">
    <property type="entry name" value="EF-hand"/>
    <property type="match status" value="3"/>
</dbReference>
<evidence type="ECO:0000256" key="8">
    <source>
        <dbReference type="SAM" id="MobiDB-lite"/>
    </source>
</evidence>
<feature type="transmembrane region" description="Helical" evidence="9">
    <location>
        <begin position="255"/>
        <end position="274"/>
    </location>
</feature>
<dbReference type="SMART" id="SM00054">
    <property type="entry name" value="EFh"/>
    <property type="match status" value="7"/>
</dbReference>
<dbReference type="OrthoDB" id="417874at2759"/>
<evidence type="ECO:0000256" key="7">
    <source>
        <dbReference type="ARBA" id="ARBA00023136"/>
    </source>
</evidence>
<dbReference type="InterPro" id="IPR005821">
    <property type="entry name" value="Ion_trans_dom"/>
</dbReference>
<evidence type="ECO:0000313" key="11">
    <source>
        <dbReference type="EMBL" id="CAE7478445.1"/>
    </source>
</evidence>
<dbReference type="InterPro" id="IPR027359">
    <property type="entry name" value="Volt_channel_dom_sf"/>
</dbReference>
<evidence type="ECO:0000259" key="10">
    <source>
        <dbReference type="PROSITE" id="PS50222"/>
    </source>
</evidence>
<reference evidence="11" key="1">
    <citation type="submission" date="2021-02" db="EMBL/GenBank/DDBJ databases">
        <authorList>
            <person name="Dougan E. K."/>
            <person name="Rhodes N."/>
            <person name="Thang M."/>
            <person name="Chan C."/>
        </authorList>
    </citation>
    <scope>NUCLEOTIDE SEQUENCE</scope>
</reference>
<feature type="compositionally biased region" description="Basic and acidic residues" evidence="8">
    <location>
        <begin position="623"/>
        <end position="637"/>
    </location>
</feature>
<name>A0A812SF04_9DINO</name>
<comment type="similarity">
    <text evidence="2">Belongs to the centrin family.</text>
</comment>
<keyword evidence="5" id="KW-0106">Calcium</keyword>
<evidence type="ECO:0000313" key="12">
    <source>
        <dbReference type="Proteomes" id="UP000604046"/>
    </source>
</evidence>
<dbReference type="FunFam" id="1.10.238.10:FF:000178">
    <property type="entry name" value="Calmodulin-2 A"/>
    <property type="match status" value="1"/>
</dbReference>
<comment type="subcellular location">
    <subcellularLocation>
        <location evidence="1">Membrane</location>
        <topology evidence="1">Multi-pass membrane protein</topology>
    </subcellularLocation>
</comment>
<evidence type="ECO:0000256" key="3">
    <source>
        <dbReference type="ARBA" id="ARBA00022692"/>
    </source>
</evidence>
<dbReference type="EMBL" id="CAJNDS010002446">
    <property type="protein sequence ID" value="CAE7478445.1"/>
    <property type="molecule type" value="Genomic_DNA"/>
</dbReference>
<dbReference type="PANTHER" id="PTHR23050">
    <property type="entry name" value="CALCIUM BINDING PROTEIN"/>
    <property type="match status" value="1"/>
</dbReference>
<keyword evidence="3 9" id="KW-0812">Transmembrane</keyword>
<feature type="transmembrane region" description="Helical" evidence="9">
    <location>
        <begin position="429"/>
        <end position="454"/>
    </location>
</feature>
<dbReference type="GO" id="GO:0005509">
    <property type="term" value="F:calcium ion binding"/>
    <property type="evidence" value="ECO:0007669"/>
    <property type="project" value="InterPro"/>
</dbReference>
<dbReference type="InterPro" id="IPR002048">
    <property type="entry name" value="EF_hand_dom"/>
</dbReference>
<dbReference type="PROSITE" id="PS50222">
    <property type="entry name" value="EF_HAND_2"/>
    <property type="match status" value="6"/>
</dbReference>
<keyword evidence="7 9" id="KW-0472">Membrane</keyword>
<keyword evidence="4" id="KW-0677">Repeat</keyword>
<gene>
    <name evidence="11" type="primary">cal-1</name>
    <name evidence="11" type="ORF">SNAT2548_LOCUS26869</name>
</gene>
<feature type="region of interest" description="Disordered" evidence="8">
    <location>
        <begin position="142"/>
        <end position="167"/>
    </location>
</feature>
<feature type="region of interest" description="Disordered" evidence="8">
    <location>
        <begin position="623"/>
        <end position="660"/>
    </location>
</feature>
<dbReference type="Gene3D" id="1.10.238.10">
    <property type="entry name" value="EF-hand"/>
    <property type="match status" value="4"/>
</dbReference>
<feature type="domain" description="EF-hand" evidence="10">
    <location>
        <begin position="862"/>
        <end position="897"/>
    </location>
</feature>
<dbReference type="Gene3D" id="1.20.120.350">
    <property type="entry name" value="Voltage-gated potassium channels. Chain C"/>
    <property type="match status" value="1"/>
</dbReference>
<feature type="compositionally biased region" description="Basic residues" evidence="8">
    <location>
        <begin position="648"/>
        <end position="660"/>
    </location>
</feature>
<evidence type="ECO:0000256" key="2">
    <source>
        <dbReference type="ARBA" id="ARBA00005253"/>
    </source>
</evidence>
<feature type="transmembrane region" description="Helical" evidence="9">
    <location>
        <begin position="356"/>
        <end position="377"/>
    </location>
</feature>
<accession>A0A812SF04</accession>
<dbReference type="Gene3D" id="1.10.287.70">
    <property type="match status" value="1"/>
</dbReference>
<keyword evidence="6 9" id="KW-1133">Transmembrane helix</keyword>
<sequence>MAPSMGERSSIGSPITSPVILELGCSGEAGSRAANDLGPKGVNRPVTNSVELLSSPSSFHRGLSCEEEFAEFRALLGRLEEQYIHEMVLLSDENKLLRSEMARIVGTGDKISGEAGVVNSAKLHETFAMSAVIDPEHCQEQQAEASLLHSAEGPQHSAASSEHNGREEAGVMGSAATTKMIAKIDAEVEAAMTKKHDCASRLESDVYEITIGLLIIVNSVIMAIEFEYQGYVVGHNLDYRRMEGSPDQVWPHAESVFYTINLVFTIAFVVDIVLRLTFLRLRFFNLAFNWLDLVVVLCSVTEILFQDLIPVDTVFMRMLRLGKVARAMRVVRHTEGMSSLIMLLKCVRASFNTLCWSLSFIVVLQCMAGMVMSQVLWPYMKDESVDLEERREVFRYYGTFTGTFLTMFEVLLANWAPPARILVDNVSDWFVYVFVVYRCVVGFAVLNVVSAVFIQQTMKVAQADQELIIKQRLRSEQAYAAKMRVLAELVNGLSFAQHCHDTLGSPPQIPPSYRGTLEALSSADTARLDSTKGKPAEEDDEDLTTARLRLKQEIRAALRQCSSIQVLDATLAAVRGKLPRHARPPLEGEKPLRHLLATLGPAKKAKNPRKVGKLISQALRQEIRRSSNKGGGEESHRRFSLARLASGRGKKRDPRSPRKAIFRRGDELASVLQSFEPEVAQLDQLILAAFRQVGRGGRLNKKDLRRALRLCGFKDVNNDWLEEIYESLTMVSFIDAEDFEKLVTEYDNRQREAYFEAFQKFDVDHSDQISTEELQEVLRSLGLVVQPSLLGEIMRKVDYDDSGELSFDEFEQLMKLLADSDGFPESEHEELKKAFKRFDGSGDGVLDLQEFLGTQGWLGYQLKMKDLEDIFHDADVDGRGTLEYAEFVQAMKAVREVEMKEIQQVFEDQDQDRNGLSPSELEGALKVLNYDCDLQVVLEVAAQVSEAKGGPKRLELSYEDALDFLHRYRTCEGLTQAEMQDLEQAFKRYESDGSVRARDVQKVLSWFGHDLSPEEVDRFARKAQCSEGHLTLQDVKKLLRMEREEATEHYQKVYRRDHGTQEISSQQAALLFAELQLEARSANNFELGLASAFRKGGGGFSPESFVRTCLKRRKAKAQERRETAGFDKELGQLKELFASLAKGNRRRDPDQGLSAEDVGHAARTLFTFGVVEPLKASLSELLRDLERKTPISFKAFLRHMRFFVDLFVKDYALREQLAIRDTGFSVQEVEDFRQLFLESLEYREGIVSVGQLLSLSDLRRALPLTERSPALGSVNAVKGEAVQLLNGVSKAKPEQDKNMVVNFPQFLRIAKQLLQAAAKEKQLRSLSHSFTREFFDKLDTDHTGFLTWKEFSEVLRKPELRSWMATLELETFDLVNLFHMIDDGDGAITVAEFLDGAIRLRGVAKSLDLAQVLSTTRRVDAKIEACLMAIQKLSHETDVESLKMTAPILEK</sequence>
<dbReference type="SUPFAM" id="SSF81324">
    <property type="entry name" value="Voltage-gated potassium channels"/>
    <property type="match status" value="1"/>
</dbReference>
<feature type="domain" description="EF-hand" evidence="10">
    <location>
        <begin position="1326"/>
        <end position="1361"/>
    </location>
</feature>
<feature type="domain" description="EF-hand" evidence="10">
    <location>
        <begin position="749"/>
        <end position="784"/>
    </location>
</feature>
<dbReference type="GO" id="GO:0016020">
    <property type="term" value="C:membrane"/>
    <property type="evidence" value="ECO:0007669"/>
    <property type="project" value="UniProtKB-SubCell"/>
</dbReference>
<dbReference type="InterPro" id="IPR050145">
    <property type="entry name" value="Centrin_CML-like"/>
</dbReference>
<comment type="caution">
    <text evidence="11">The sequence shown here is derived from an EMBL/GenBank/DDBJ whole genome shotgun (WGS) entry which is preliminary data.</text>
</comment>
<feature type="domain" description="EF-hand" evidence="10">
    <location>
        <begin position="826"/>
        <end position="861"/>
    </location>
</feature>
<dbReference type="CDD" id="cd00051">
    <property type="entry name" value="EFh"/>
    <property type="match status" value="1"/>
</dbReference>
<evidence type="ECO:0000256" key="6">
    <source>
        <dbReference type="ARBA" id="ARBA00022989"/>
    </source>
</evidence>
<evidence type="ECO:0000256" key="4">
    <source>
        <dbReference type="ARBA" id="ARBA00022737"/>
    </source>
</evidence>